<protein>
    <submittedName>
        <fullName evidence="1">Uncharacterized protein</fullName>
    </submittedName>
</protein>
<evidence type="ECO:0000313" key="1">
    <source>
        <dbReference type="EMBL" id="KKK55331.1"/>
    </source>
</evidence>
<organism evidence="1">
    <name type="scientific">marine sediment metagenome</name>
    <dbReference type="NCBI Taxonomy" id="412755"/>
    <lineage>
        <taxon>unclassified sequences</taxon>
        <taxon>metagenomes</taxon>
        <taxon>ecological metagenomes</taxon>
    </lineage>
</organism>
<comment type="caution">
    <text evidence="1">The sequence shown here is derived from an EMBL/GenBank/DDBJ whole genome shotgun (WGS) entry which is preliminary data.</text>
</comment>
<proteinExistence type="predicted"/>
<sequence length="52" mass="6310">MNEFKCKLCDKKIDATPYFEVHEWSYNEHGELLGTSIFYCDICYSKYLYKEI</sequence>
<dbReference type="EMBL" id="LAZR01065545">
    <property type="protein sequence ID" value="KKK55331.1"/>
    <property type="molecule type" value="Genomic_DNA"/>
</dbReference>
<accession>A0A0F8Z5H9</accession>
<dbReference type="AlphaFoldDB" id="A0A0F8Z5H9"/>
<reference evidence="1" key="1">
    <citation type="journal article" date="2015" name="Nature">
        <title>Complex archaea that bridge the gap between prokaryotes and eukaryotes.</title>
        <authorList>
            <person name="Spang A."/>
            <person name="Saw J.H."/>
            <person name="Jorgensen S.L."/>
            <person name="Zaremba-Niedzwiedzka K."/>
            <person name="Martijn J."/>
            <person name="Lind A.E."/>
            <person name="van Eijk R."/>
            <person name="Schleper C."/>
            <person name="Guy L."/>
            <person name="Ettema T.J."/>
        </authorList>
    </citation>
    <scope>NUCLEOTIDE SEQUENCE</scope>
</reference>
<gene>
    <name evidence="1" type="ORF">LCGC14_3075630</name>
</gene>
<name>A0A0F8Z5H9_9ZZZZ</name>